<dbReference type="Pfam" id="PF26514">
    <property type="entry name" value="DUF8173"/>
    <property type="match status" value="1"/>
</dbReference>
<feature type="transmembrane region" description="Helical" evidence="1">
    <location>
        <begin position="120"/>
        <end position="142"/>
    </location>
</feature>
<feature type="domain" description="DUF8173" evidence="3">
    <location>
        <begin position="122"/>
        <end position="265"/>
    </location>
</feature>
<dbReference type="AlphaFoldDB" id="A0A1F4RDE6"/>
<keyword evidence="2" id="KW-0732">Signal</keyword>
<evidence type="ECO:0000256" key="1">
    <source>
        <dbReference type="SAM" id="Phobius"/>
    </source>
</evidence>
<keyword evidence="1" id="KW-1133">Transmembrane helix</keyword>
<feature type="transmembrane region" description="Helical" evidence="1">
    <location>
        <begin position="223"/>
        <end position="241"/>
    </location>
</feature>
<comment type="caution">
    <text evidence="4">The sequence shown here is derived from an EMBL/GenBank/DDBJ whole genome shotgun (WGS) entry which is preliminary data.</text>
</comment>
<organism evidence="4 5">
    <name type="scientific">candidate division WOR-1 bacterium RIFCSPLOWO2_02_FULL_46_20</name>
    <dbReference type="NCBI Taxonomy" id="1802567"/>
    <lineage>
        <taxon>Bacteria</taxon>
        <taxon>Bacillati</taxon>
        <taxon>Saganbacteria</taxon>
    </lineage>
</organism>
<feature type="chain" id="PRO_5009514185" description="DUF8173 domain-containing protein" evidence="2">
    <location>
        <begin position="24"/>
        <end position="271"/>
    </location>
</feature>
<name>A0A1F4RDE6_UNCSA</name>
<keyword evidence="1" id="KW-0472">Membrane</keyword>
<feature type="transmembrane region" description="Helical" evidence="1">
    <location>
        <begin position="163"/>
        <end position="187"/>
    </location>
</feature>
<evidence type="ECO:0000256" key="2">
    <source>
        <dbReference type="SAM" id="SignalP"/>
    </source>
</evidence>
<keyword evidence="1" id="KW-0812">Transmembrane</keyword>
<reference evidence="4 5" key="1">
    <citation type="journal article" date="2016" name="Nat. Commun.">
        <title>Thousands of microbial genomes shed light on interconnected biogeochemical processes in an aquifer system.</title>
        <authorList>
            <person name="Anantharaman K."/>
            <person name="Brown C.T."/>
            <person name="Hug L.A."/>
            <person name="Sharon I."/>
            <person name="Castelle C.J."/>
            <person name="Probst A.J."/>
            <person name="Thomas B.C."/>
            <person name="Singh A."/>
            <person name="Wilkins M.J."/>
            <person name="Karaoz U."/>
            <person name="Brodie E.L."/>
            <person name="Williams K.H."/>
            <person name="Hubbard S.S."/>
            <person name="Banfield J.F."/>
        </authorList>
    </citation>
    <scope>NUCLEOTIDE SEQUENCE [LARGE SCALE GENOMIC DNA]</scope>
</reference>
<proteinExistence type="predicted"/>
<feature type="signal peptide" evidence="2">
    <location>
        <begin position="1"/>
        <end position="23"/>
    </location>
</feature>
<dbReference type="InterPro" id="IPR058486">
    <property type="entry name" value="DUF8173"/>
</dbReference>
<protein>
    <recommendedName>
        <fullName evidence="3">DUF8173 domain-containing protein</fullName>
    </recommendedName>
</protein>
<gene>
    <name evidence="4" type="ORF">A3H38_05885</name>
</gene>
<dbReference type="EMBL" id="METP01000040">
    <property type="protein sequence ID" value="OGC05493.1"/>
    <property type="molecule type" value="Genomic_DNA"/>
</dbReference>
<feature type="transmembrane region" description="Helical" evidence="1">
    <location>
        <begin position="193"/>
        <end position="211"/>
    </location>
</feature>
<evidence type="ECO:0000313" key="4">
    <source>
        <dbReference type="EMBL" id="OGC05493.1"/>
    </source>
</evidence>
<dbReference type="Proteomes" id="UP000176938">
    <property type="component" value="Unassembled WGS sequence"/>
</dbReference>
<accession>A0A1F4RDE6</accession>
<evidence type="ECO:0000313" key="5">
    <source>
        <dbReference type="Proteomes" id="UP000176938"/>
    </source>
</evidence>
<sequence>MLRKVFVLLLIGTVVCFGSVALADQQALVKVGKNIEVPVGIEVKSAVSVGGSVTVYGKVLEDVVAVGGSVYLKDGALVDGNVVSVGGNIEKGPGAMVKGDVTEIALPGGLAMGAFVGKGMIVFSILSFVGFLVLVIILVALFPTQLGNISGIIQKEPGKNFGIGLLALLLFVPIAILLAISIVGIVLIPVWGIVFVSAGLIGYLAAANFIGKKVLLAFKQKKMTLMIETLLGVVILSLIGLVPFVGFIVKAVAGCVGLGGVTLTRFGTQKA</sequence>
<evidence type="ECO:0000259" key="3">
    <source>
        <dbReference type="Pfam" id="PF26514"/>
    </source>
</evidence>